<evidence type="ECO:0000256" key="6">
    <source>
        <dbReference type="ARBA" id="ARBA00022552"/>
    </source>
</evidence>
<dbReference type="Gene3D" id="3.40.1280.10">
    <property type="match status" value="1"/>
</dbReference>
<evidence type="ECO:0000256" key="8">
    <source>
        <dbReference type="ARBA" id="ARBA00022679"/>
    </source>
</evidence>
<dbReference type="EMBL" id="SLXE01000019">
    <property type="protein sequence ID" value="TCP03710.1"/>
    <property type="molecule type" value="Genomic_DNA"/>
</dbReference>
<keyword evidence="7 12" id="KW-0489">Methyltransferase</keyword>
<reference evidence="16" key="3">
    <citation type="journal article" date="2022" name="Res Sq">
        <title>Evolution of multicellular longitudinally dividing oral cavity symbionts (Neisseriaceae).</title>
        <authorList>
            <person name="Nyongesa S."/>
            <person name="Weber P."/>
            <person name="Bernet E."/>
            <person name="Pullido F."/>
            <person name="Nieckarz M."/>
            <person name="Delaby M."/>
            <person name="Nieves C."/>
            <person name="Viehboeck T."/>
            <person name="Krause N."/>
            <person name="Rivera-Millot A."/>
            <person name="Nakamura A."/>
            <person name="Vischer N."/>
            <person name="VanNieuwenhze M."/>
            <person name="Brun Y."/>
            <person name="Cava F."/>
            <person name="Bulgheresi S."/>
            <person name="Veyrier F."/>
        </authorList>
    </citation>
    <scope>NUCLEOTIDE SEQUENCE</scope>
    <source>
        <strain evidence="16">1258/02</strain>
    </source>
</reference>
<feature type="domain" description="Ribosomal RNA small subunit methyltransferase E methyltransferase" evidence="13">
    <location>
        <begin position="71"/>
        <end position="234"/>
    </location>
</feature>
<feature type="domain" description="Ribosomal RNA small subunit methyltransferase E PUA-like" evidence="14">
    <location>
        <begin position="18"/>
        <end position="61"/>
    </location>
</feature>
<comment type="subcellular location">
    <subcellularLocation>
        <location evidence="1 12">Cytoplasm</location>
    </subcellularLocation>
</comment>
<dbReference type="GO" id="GO:0005737">
    <property type="term" value="C:cytoplasm"/>
    <property type="evidence" value="ECO:0007669"/>
    <property type="project" value="UniProtKB-SubCell"/>
</dbReference>
<dbReference type="NCBIfam" id="TIGR00046">
    <property type="entry name" value="RsmE family RNA methyltransferase"/>
    <property type="match status" value="1"/>
</dbReference>
<evidence type="ECO:0000313" key="18">
    <source>
        <dbReference type="Proteomes" id="UP000829756"/>
    </source>
</evidence>
<dbReference type="EC" id="2.1.1.193" evidence="3 12"/>
<evidence type="ECO:0000259" key="13">
    <source>
        <dbReference type="Pfam" id="PF04452"/>
    </source>
</evidence>
<evidence type="ECO:0000256" key="12">
    <source>
        <dbReference type="PIRNR" id="PIRNR015601"/>
    </source>
</evidence>
<organism evidence="16 18">
    <name type="scientific">Uruburuella suis</name>
    <dbReference type="NCBI Taxonomy" id="252130"/>
    <lineage>
        <taxon>Bacteria</taxon>
        <taxon>Pseudomonadati</taxon>
        <taxon>Pseudomonadota</taxon>
        <taxon>Betaproteobacteria</taxon>
        <taxon>Neisseriales</taxon>
        <taxon>Neisseriaceae</taxon>
        <taxon>Uruburuella</taxon>
    </lineage>
</organism>
<reference evidence="16" key="2">
    <citation type="submission" date="2021-12" db="EMBL/GenBank/DDBJ databases">
        <authorList>
            <person name="Veyrier F.J."/>
        </authorList>
    </citation>
    <scope>NUCLEOTIDE SEQUENCE</scope>
    <source>
        <strain evidence="16">1258/02</strain>
    </source>
</reference>
<dbReference type="InterPro" id="IPR015947">
    <property type="entry name" value="PUA-like_sf"/>
</dbReference>
<dbReference type="CDD" id="cd18084">
    <property type="entry name" value="RsmE-like"/>
    <property type="match status" value="1"/>
</dbReference>
<dbReference type="KEGG" id="usu:LVJ78_01990"/>
<name>A0AAE9GTQ9_9NEIS</name>
<dbReference type="Proteomes" id="UP000829756">
    <property type="component" value="Chromosome"/>
</dbReference>
<dbReference type="PANTHER" id="PTHR30027:SF3">
    <property type="entry name" value="16S RRNA (URACIL(1498)-N(3))-METHYLTRANSFERASE"/>
    <property type="match status" value="1"/>
</dbReference>
<dbReference type="InterPro" id="IPR006700">
    <property type="entry name" value="RsmE"/>
</dbReference>
<proteinExistence type="inferred from homology"/>
<dbReference type="NCBIfam" id="NF008692">
    <property type="entry name" value="PRK11713.1-5"/>
    <property type="match status" value="1"/>
</dbReference>
<dbReference type="Pfam" id="PF04452">
    <property type="entry name" value="Methyltrans_RNA"/>
    <property type="match status" value="1"/>
</dbReference>
<evidence type="ECO:0000313" key="16">
    <source>
        <dbReference type="EMBL" id="UOO79820.1"/>
    </source>
</evidence>
<evidence type="ECO:0000256" key="3">
    <source>
        <dbReference type="ARBA" id="ARBA00012328"/>
    </source>
</evidence>
<reference evidence="15 17" key="1">
    <citation type="submission" date="2019-03" db="EMBL/GenBank/DDBJ databases">
        <title>Genomic Encyclopedia of Type Strains, Phase IV (KMG-IV): sequencing the most valuable type-strain genomes for metagenomic binning, comparative biology and taxonomic classification.</title>
        <authorList>
            <person name="Goeker M."/>
        </authorList>
    </citation>
    <scope>NUCLEOTIDE SEQUENCE [LARGE SCALE GENOMIC DNA]</scope>
    <source>
        <strain evidence="15 17">DSM 17474</strain>
    </source>
</reference>
<dbReference type="GO" id="GO:0070475">
    <property type="term" value="P:rRNA base methylation"/>
    <property type="evidence" value="ECO:0007669"/>
    <property type="project" value="TreeGrafter"/>
</dbReference>
<evidence type="ECO:0000256" key="7">
    <source>
        <dbReference type="ARBA" id="ARBA00022603"/>
    </source>
</evidence>
<dbReference type="InterPro" id="IPR046886">
    <property type="entry name" value="RsmE_MTase_dom"/>
</dbReference>
<evidence type="ECO:0000256" key="11">
    <source>
        <dbReference type="ARBA" id="ARBA00047944"/>
    </source>
</evidence>
<dbReference type="EMBL" id="CP091507">
    <property type="protein sequence ID" value="UOO79820.1"/>
    <property type="molecule type" value="Genomic_DNA"/>
</dbReference>
<dbReference type="InterPro" id="IPR029028">
    <property type="entry name" value="Alpha/beta_knot_MTases"/>
</dbReference>
<dbReference type="PIRSF" id="PIRSF015601">
    <property type="entry name" value="MTase_slr0722"/>
    <property type="match status" value="1"/>
</dbReference>
<evidence type="ECO:0000313" key="17">
    <source>
        <dbReference type="Proteomes" id="UP000294721"/>
    </source>
</evidence>
<dbReference type="SUPFAM" id="SSF75217">
    <property type="entry name" value="alpha/beta knot"/>
    <property type="match status" value="1"/>
</dbReference>
<accession>A0AAE9GTQ9</accession>
<evidence type="ECO:0000256" key="10">
    <source>
        <dbReference type="ARBA" id="ARBA00025699"/>
    </source>
</evidence>
<dbReference type="SUPFAM" id="SSF88697">
    <property type="entry name" value="PUA domain-like"/>
    <property type="match status" value="1"/>
</dbReference>
<evidence type="ECO:0000256" key="5">
    <source>
        <dbReference type="ARBA" id="ARBA00022490"/>
    </source>
</evidence>
<dbReference type="Proteomes" id="UP000294721">
    <property type="component" value="Unassembled WGS sequence"/>
</dbReference>
<evidence type="ECO:0000256" key="9">
    <source>
        <dbReference type="ARBA" id="ARBA00022691"/>
    </source>
</evidence>
<dbReference type="RefSeq" id="WP_132954168.1">
    <property type="nucleotide sequence ID" value="NZ_CP091507.1"/>
</dbReference>
<keyword evidence="17" id="KW-1185">Reference proteome</keyword>
<dbReference type="PANTHER" id="PTHR30027">
    <property type="entry name" value="RIBOSOMAL RNA SMALL SUBUNIT METHYLTRANSFERASE E"/>
    <property type="match status" value="1"/>
</dbReference>
<evidence type="ECO:0000259" key="14">
    <source>
        <dbReference type="Pfam" id="PF20260"/>
    </source>
</evidence>
<dbReference type="GO" id="GO:0070042">
    <property type="term" value="F:rRNA (uridine-N3-)-methyltransferase activity"/>
    <property type="evidence" value="ECO:0007669"/>
    <property type="project" value="TreeGrafter"/>
</dbReference>
<comment type="similarity">
    <text evidence="2 12">Belongs to the RNA methyltransferase RsmE family.</text>
</comment>
<evidence type="ECO:0000256" key="4">
    <source>
        <dbReference type="ARBA" id="ARBA00013673"/>
    </source>
</evidence>
<evidence type="ECO:0000313" key="15">
    <source>
        <dbReference type="EMBL" id="TCP03710.1"/>
    </source>
</evidence>
<dbReference type="InterPro" id="IPR029026">
    <property type="entry name" value="tRNA_m1G_MTases_N"/>
</dbReference>
<keyword evidence="6 12" id="KW-0698">rRNA processing</keyword>
<evidence type="ECO:0000256" key="2">
    <source>
        <dbReference type="ARBA" id="ARBA00005528"/>
    </source>
</evidence>
<keyword evidence="8 12" id="KW-0808">Transferase</keyword>
<dbReference type="InterPro" id="IPR046887">
    <property type="entry name" value="RsmE_PUA-like"/>
</dbReference>
<gene>
    <name evidence="15" type="ORF">EV680_1191</name>
    <name evidence="16" type="ORF">LVJ78_01990</name>
</gene>
<evidence type="ECO:0000256" key="1">
    <source>
        <dbReference type="ARBA" id="ARBA00004496"/>
    </source>
</evidence>
<dbReference type="AlphaFoldDB" id="A0AAE9GTQ9"/>
<comment type="function">
    <text evidence="10 12">Specifically methylates the N3 position of the uracil ring of uridine 1498 (m3U1498) in 16S rRNA. Acts on the fully assembled 30S ribosomal subunit.</text>
</comment>
<dbReference type="Pfam" id="PF20260">
    <property type="entry name" value="PUA_4"/>
    <property type="match status" value="1"/>
</dbReference>
<sequence>MPRFYVSAELNPGLMLELPDNVLRHLHVLRVKAGEEITLFNGNGRAYAARLTALEKRRAAALVLDEAAPANESPLRITLIQAVSGGERMDFTLQKSVELGVAEIWPVLSERSIVRLAGERADKRVARWQEIVVSACEQSGRNVVPQVRPLQSYCEALADLPAADARLLLGLNHAQSLQKAAAAPRNITFMVGPEGGWTAAEEQQAFAAGFQAVKLGPRVLRTETAALAAIAAMQVLWGDFV</sequence>
<protein>
    <recommendedName>
        <fullName evidence="4 12">Ribosomal RNA small subunit methyltransferase E</fullName>
        <ecNumber evidence="3 12">2.1.1.193</ecNumber>
    </recommendedName>
</protein>
<keyword evidence="9 12" id="KW-0949">S-adenosyl-L-methionine</keyword>
<keyword evidence="5 12" id="KW-0963">Cytoplasm</keyword>
<comment type="catalytic activity">
    <reaction evidence="11 12">
        <text>uridine(1498) in 16S rRNA + S-adenosyl-L-methionine = N(3)-methyluridine(1498) in 16S rRNA + S-adenosyl-L-homocysteine + H(+)</text>
        <dbReference type="Rhea" id="RHEA:42920"/>
        <dbReference type="Rhea" id="RHEA-COMP:10283"/>
        <dbReference type="Rhea" id="RHEA-COMP:10284"/>
        <dbReference type="ChEBI" id="CHEBI:15378"/>
        <dbReference type="ChEBI" id="CHEBI:57856"/>
        <dbReference type="ChEBI" id="CHEBI:59789"/>
        <dbReference type="ChEBI" id="CHEBI:65315"/>
        <dbReference type="ChEBI" id="CHEBI:74502"/>
        <dbReference type="EC" id="2.1.1.193"/>
    </reaction>
</comment>